<feature type="domain" description="Band 7" evidence="4">
    <location>
        <begin position="57"/>
        <end position="219"/>
    </location>
</feature>
<dbReference type="KEGG" id="mmai:sS8_1934"/>
<proteinExistence type="predicted"/>
<dbReference type="EMBL" id="AP017928">
    <property type="protein sequence ID" value="BBA33888.1"/>
    <property type="molecule type" value="Genomic_DNA"/>
</dbReference>
<protein>
    <submittedName>
        <fullName evidence="5">SPFH domain, Band 7 family protein</fullName>
    </submittedName>
</protein>
<evidence type="ECO:0000256" key="2">
    <source>
        <dbReference type="ARBA" id="ARBA00023136"/>
    </source>
</evidence>
<sequence>MPPSVNATEAREETDFSATAKASARRRRFRRWLWRKLPLLIVFTLSLLLAVVVLWHRVVIVIEGGHAGVLFRLWSGTEIGYVYPEGVHLINPFNTMHIYETREQVALHDFDVLTVKGLALHLFLAIRYQPELELLGLLHQRIGPDYLQRVIIPQIESVMRKELGNYTAEDIYTNKEGLLTKTILLALDEVGRNFVHVEDIIIRSIELPAKIKDAIEDKLTQEELLKSYEFRVQTASREAERLRIEGEGIKQYHQILAKGLTEGILKHQGIQATRELARSDNAKIIVIGSGKDGLPLILNTP</sequence>
<evidence type="ECO:0000313" key="5">
    <source>
        <dbReference type="EMBL" id="BBA33888.1"/>
    </source>
</evidence>
<dbReference type="InterPro" id="IPR036013">
    <property type="entry name" value="Band_7/SPFH_dom_sf"/>
</dbReference>
<dbReference type="InterPro" id="IPR001107">
    <property type="entry name" value="Band_7"/>
</dbReference>
<dbReference type="Proteomes" id="UP000266313">
    <property type="component" value="Chromosome"/>
</dbReference>
<dbReference type="PANTHER" id="PTHR23222">
    <property type="entry name" value="PROHIBITIN"/>
    <property type="match status" value="1"/>
</dbReference>
<dbReference type="SMART" id="SM00244">
    <property type="entry name" value="PHB"/>
    <property type="match status" value="1"/>
</dbReference>
<name>A0A250KQJ7_9GAMM</name>
<evidence type="ECO:0000259" key="4">
    <source>
        <dbReference type="SMART" id="SM00244"/>
    </source>
</evidence>
<reference evidence="5 6" key="1">
    <citation type="submission" date="2016-12" db="EMBL/GenBank/DDBJ databases">
        <title>Genome sequencing of Methylocaldum marinum.</title>
        <authorList>
            <person name="Takeuchi M."/>
            <person name="Kamagata Y."/>
            <person name="Hiraoka S."/>
            <person name="Oshima K."/>
            <person name="Hattori M."/>
            <person name="Iwasaki W."/>
        </authorList>
    </citation>
    <scope>NUCLEOTIDE SEQUENCE [LARGE SCALE GENOMIC DNA]</scope>
    <source>
        <strain evidence="5 6">S8</strain>
    </source>
</reference>
<gene>
    <name evidence="5" type="ORF">sS8_1934</name>
</gene>
<comment type="subcellular location">
    <subcellularLocation>
        <location evidence="1">Membrane</location>
        <topology evidence="1">Single-pass membrane protein</topology>
    </subcellularLocation>
</comment>
<evidence type="ECO:0000256" key="1">
    <source>
        <dbReference type="ARBA" id="ARBA00004167"/>
    </source>
</evidence>
<dbReference type="GO" id="GO:0007005">
    <property type="term" value="P:mitochondrion organization"/>
    <property type="evidence" value="ECO:0007669"/>
    <property type="project" value="TreeGrafter"/>
</dbReference>
<dbReference type="GO" id="GO:0016020">
    <property type="term" value="C:membrane"/>
    <property type="evidence" value="ECO:0007669"/>
    <property type="project" value="UniProtKB-SubCell"/>
</dbReference>
<feature type="transmembrane region" description="Helical" evidence="3">
    <location>
        <begin position="37"/>
        <end position="55"/>
    </location>
</feature>
<keyword evidence="6" id="KW-1185">Reference proteome</keyword>
<evidence type="ECO:0000256" key="3">
    <source>
        <dbReference type="SAM" id="Phobius"/>
    </source>
</evidence>
<dbReference type="Pfam" id="PF01145">
    <property type="entry name" value="Band_7"/>
    <property type="match status" value="1"/>
</dbReference>
<dbReference type="CDD" id="cd03401">
    <property type="entry name" value="SPFH_prohibitin"/>
    <property type="match status" value="1"/>
</dbReference>
<evidence type="ECO:0000313" key="6">
    <source>
        <dbReference type="Proteomes" id="UP000266313"/>
    </source>
</evidence>
<keyword evidence="3" id="KW-0812">Transmembrane</keyword>
<keyword evidence="2 3" id="KW-0472">Membrane</keyword>
<dbReference type="PANTHER" id="PTHR23222:SF1">
    <property type="entry name" value="PROHIBITIN-2"/>
    <property type="match status" value="1"/>
</dbReference>
<dbReference type="RefSeq" id="WP_170161017.1">
    <property type="nucleotide sequence ID" value="NZ_AP017928.1"/>
</dbReference>
<keyword evidence="3" id="KW-1133">Transmembrane helix</keyword>
<organism evidence="5 6">
    <name type="scientific">Methylocaldum marinum</name>
    <dbReference type="NCBI Taxonomy" id="1432792"/>
    <lineage>
        <taxon>Bacteria</taxon>
        <taxon>Pseudomonadati</taxon>
        <taxon>Pseudomonadota</taxon>
        <taxon>Gammaproteobacteria</taxon>
        <taxon>Methylococcales</taxon>
        <taxon>Methylococcaceae</taxon>
        <taxon>Methylocaldum</taxon>
    </lineage>
</organism>
<dbReference type="AlphaFoldDB" id="A0A250KQJ7"/>
<dbReference type="InterPro" id="IPR000163">
    <property type="entry name" value="Prohibitin"/>
</dbReference>
<accession>A0A250KQJ7</accession>
<dbReference type="SUPFAM" id="SSF117892">
    <property type="entry name" value="Band 7/SPFH domain"/>
    <property type="match status" value="1"/>
</dbReference>
<dbReference type="Gene3D" id="3.30.479.30">
    <property type="entry name" value="Band 7 domain"/>
    <property type="match status" value="1"/>
</dbReference>